<dbReference type="GO" id="GO:0005524">
    <property type="term" value="F:ATP binding"/>
    <property type="evidence" value="ECO:0007669"/>
    <property type="project" value="UniProtKB-KW"/>
</dbReference>
<dbReference type="InterPro" id="IPR027417">
    <property type="entry name" value="P-loop_NTPase"/>
</dbReference>
<dbReference type="FunFam" id="3.30.300.160:FF:000002">
    <property type="entry name" value="Type II secretion system protein E"/>
    <property type="match status" value="1"/>
</dbReference>
<evidence type="ECO:0000313" key="5">
    <source>
        <dbReference type="EMBL" id="KPJ64806.1"/>
    </source>
</evidence>
<dbReference type="AlphaFoldDB" id="A0A0S7XR06"/>
<dbReference type="Gene3D" id="3.30.300.160">
    <property type="entry name" value="Type II secretion system, protein E, N-terminal domain"/>
    <property type="match status" value="1"/>
</dbReference>
<comment type="similarity">
    <text evidence="1">Belongs to the GSP E family.</text>
</comment>
<protein>
    <recommendedName>
        <fullName evidence="4">AAA+ ATPase domain-containing protein</fullName>
    </recommendedName>
</protein>
<feature type="domain" description="AAA+ ATPase" evidence="4">
    <location>
        <begin position="321"/>
        <end position="456"/>
    </location>
</feature>
<dbReference type="SUPFAM" id="SSF52540">
    <property type="entry name" value="P-loop containing nucleoside triphosphate hydrolases"/>
    <property type="match status" value="1"/>
</dbReference>
<dbReference type="InterPro" id="IPR007831">
    <property type="entry name" value="T2SS_GspE_N"/>
</dbReference>
<keyword evidence="2" id="KW-0547">Nucleotide-binding</keyword>
<dbReference type="SMART" id="SM00382">
    <property type="entry name" value="AAA"/>
    <property type="match status" value="1"/>
</dbReference>
<proteinExistence type="inferred from homology"/>
<dbReference type="EMBL" id="LIZY01000006">
    <property type="protein sequence ID" value="KPJ64806.1"/>
    <property type="molecule type" value="Genomic_DNA"/>
</dbReference>
<name>A0A0S7XR06_9BACT</name>
<dbReference type="GO" id="GO:0005886">
    <property type="term" value="C:plasma membrane"/>
    <property type="evidence" value="ECO:0007669"/>
    <property type="project" value="TreeGrafter"/>
</dbReference>
<dbReference type="PANTHER" id="PTHR30258:SF1">
    <property type="entry name" value="PROTEIN TRANSPORT PROTEIN HOFB HOMOLOG"/>
    <property type="match status" value="1"/>
</dbReference>
<dbReference type="Pfam" id="PF05157">
    <property type="entry name" value="MshEN"/>
    <property type="match status" value="1"/>
</dbReference>
<keyword evidence="3" id="KW-0067">ATP-binding</keyword>
<dbReference type="Gene3D" id="3.40.50.300">
    <property type="entry name" value="P-loop containing nucleotide triphosphate hydrolases"/>
    <property type="match status" value="1"/>
</dbReference>
<evidence type="ECO:0000259" key="4">
    <source>
        <dbReference type="SMART" id="SM00382"/>
    </source>
</evidence>
<dbReference type="Gene3D" id="3.30.450.90">
    <property type="match status" value="1"/>
</dbReference>
<dbReference type="PATRIC" id="fig|1704032.3.peg.732"/>
<dbReference type="InterPro" id="IPR037257">
    <property type="entry name" value="T2SS_E_N_sf"/>
</dbReference>
<dbReference type="InterPro" id="IPR003593">
    <property type="entry name" value="AAA+_ATPase"/>
</dbReference>
<dbReference type="PANTHER" id="PTHR30258">
    <property type="entry name" value="TYPE II SECRETION SYSTEM PROTEIN GSPE-RELATED"/>
    <property type="match status" value="1"/>
</dbReference>
<evidence type="ECO:0000256" key="2">
    <source>
        <dbReference type="ARBA" id="ARBA00022741"/>
    </source>
</evidence>
<evidence type="ECO:0000256" key="3">
    <source>
        <dbReference type="ARBA" id="ARBA00022840"/>
    </source>
</evidence>
<accession>A0A0S7XR06</accession>
<gene>
    <name evidence="5" type="ORF">AMK68_00525</name>
</gene>
<organism evidence="5 6">
    <name type="scientific">candidate division KD3-62 bacterium DG_56</name>
    <dbReference type="NCBI Taxonomy" id="1704032"/>
    <lineage>
        <taxon>Bacteria</taxon>
        <taxon>candidate division KD3-62</taxon>
    </lineage>
</organism>
<dbReference type="Pfam" id="PF00437">
    <property type="entry name" value="T2SSE"/>
    <property type="match status" value="1"/>
</dbReference>
<dbReference type="Proteomes" id="UP000052020">
    <property type="component" value="Unassembled WGS sequence"/>
</dbReference>
<dbReference type="SUPFAM" id="SSF160246">
    <property type="entry name" value="EspE N-terminal domain-like"/>
    <property type="match status" value="1"/>
</dbReference>
<reference evidence="5 6" key="1">
    <citation type="journal article" date="2015" name="Microbiome">
        <title>Genomic resolution of linkages in carbon, nitrogen, and sulfur cycling among widespread estuary sediment bacteria.</title>
        <authorList>
            <person name="Baker B.J."/>
            <person name="Lazar C.S."/>
            <person name="Teske A.P."/>
            <person name="Dick G.J."/>
        </authorList>
    </citation>
    <scope>NUCLEOTIDE SEQUENCE [LARGE SCALE GENOMIC DNA]</scope>
    <source>
        <strain evidence="5">DG_56</strain>
    </source>
</reference>
<evidence type="ECO:0000313" key="6">
    <source>
        <dbReference type="Proteomes" id="UP000052020"/>
    </source>
</evidence>
<dbReference type="FunFam" id="3.40.50.300:FF:000398">
    <property type="entry name" value="Type IV pilus assembly ATPase PilB"/>
    <property type="match status" value="1"/>
</dbReference>
<dbReference type="CDD" id="cd01129">
    <property type="entry name" value="PulE-GspE-like"/>
    <property type="match status" value="1"/>
</dbReference>
<comment type="caution">
    <text evidence="5">The sequence shown here is derived from an EMBL/GenBank/DDBJ whole genome shotgun (WGS) entry which is preliminary data.</text>
</comment>
<dbReference type="GO" id="GO:0016887">
    <property type="term" value="F:ATP hydrolysis activity"/>
    <property type="evidence" value="ECO:0007669"/>
    <property type="project" value="TreeGrafter"/>
</dbReference>
<dbReference type="InterPro" id="IPR001482">
    <property type="entry name" value="T2SS/T4SS_dom"/>
</dbReference>
<sequence length="570" mass="63355">MDQRFIGDIIKEACGLTDEQLQNAIDVHRSTREPIADVLVNMGVISERDKCRCLGRQWGVPYVDLTETRPDEDAFNLIPGHLMQRCRAVPVEKQGKQLRLAMANPLDVYAIDQIRLVTGLDVEPVITTEDDINNALTGGSTEAEELGAALRQVQEDGTGDDLTIQEKKEEEEEFSLDRLKEMAVDAPVVRLLNLIIRQAIRDQASDIHIQPETDRVRARCRIDGILHDTMVVPKQAQASLISRIKVMADMDIAEKRAPQDGRITLMMNRREYDFRVSTYPGVNGEKVVMRILDKSGVHLGLKRLGMPATVLEDFDPLIQRSYGIIAVTGPTGSGKSTTLYSVLAKLNQPEKNILTIEDPVEYQLPGLTQAQVNERAGISFASALRTMLRQDPNVILVGEMRDTETAVIAIEAALTGHLVFSTLHTNDAPGAVARLLEMGIEPFLIASSVIGVVAQRLVRVICPKCKEAYTPPLEAFRRLNLPTDSDSVTFYRGKGCDACMGTGYRGRQGVFELMLVTDVVRDLILRKAPSHEIRQEALRCGMTTLRQDAMQKILEGITTMEEALRVIYTE</sequence>
<dbReference type="FunFam" id="3.30.450.90:FF:000001">
    <property type="entry name" value="Type II secretion system ATPase GspE"/>
    <property type="match status" value="1"/>
</dbReference>
<evidence type="ECO:0000256" key="1">
    <source>
        <dbReference type="ARBA" id="ARBA00006611"/>
    </source>
</evidence>